<evidence type="ECO:0000256" key="3">
    <source>
        <dbReference type="ARBA" id="ARBA00023163"/>
    </source>
</evidence>
<evidence type="ECO:0000256" key="1">
    <source>
        <dbReference type="ARBA" id="ARBA00023015"/>
    </source>
</evidence>
<comment type="subcellular location">
    <subcellularLocation>
        <location evidence="5">Nucleus</location>
    </subcellularLocation>
</comment>
<dbReference type="Pfam" id="PF00907">
    <property type="entry name" value="T-box"/>
    <property type="match status" value="1"/>
</dbReference>
<organism evidence="7 8">
    <name type="scientific">Petrolisthes manimaculis</name>
    <dbReference type="NCBI Taxonomy" id="1843537"/>
    <lineage>
        <taxon>Eukaryota</taxon>
        <taxon>Metazoa</taxon>
        <taxon>Ecdysozoa</taxon>
        <taxon>Arthropoda</taxon>
        <taxon>Crustacea</taxon>
        <taxon>Multicrustacea</taxon>
        <taxon>Malacostraca</taxon>
        <taxon>Eumalacostraca</taxon>
        <taxon>Eucarida</taxon>
        <taxon>Decapoda</taxon>
        <taxon>Pleocyemata</taxon>
        <taxon>Anomura</taxon>
        <taxon>Galatheoidea</taxon>
        <taxon>Porcellanidae</taxon>
        <taxon>Petrolisthes</taxon>
    </lineage>
</organism>
<dbReference type="EMBL" id="JAWZYT010001066">
    <property type="protein sequence ID" value="KAK4315920.1"/>
    <property type="molecule type" value="Genomic_DNA"/>
</dbReference>
<evidence type="ECO:0000256" key="2">
    <source>
        <dbReference type="ARBA" id="ARBA00023125"/>
    </source>
</evidence>
<dbReference type="GO" id="GO:0003677">
    <property type="term" value="F:DNA binding"/>
    <property type="evidence" value="ECO:0007669"/>
    <property type="project" value="UniProtKB-UniRule"/>
</dbReference>
<evidence type="ECO:0000259" key="6">
    <source>
        <dbReference type="PROSITE" id="PS50252"/>
    </source>
</evidence>
<dbReference type="PROSITE" id="PS50252">
    <property type="entry name" value="TBOX_3"/>
    <property type="match status" value="1"/>
</dbReference>
<dbReference type="GO" id="GO:0003700">
    <property type="term" value="F:DNA-binding transcription factor activity"/>
    <property type="evidence" value="ECO:0007669"/>
    <property type="project" value="InterPro"/>
</dbReference>
<keyword evidence="4 5" id="KW-0539">Nucleus</keyword>
<evidence type="ECO:0000256" key="4">
    <source>
        <dbReference type="ARBA" id="ARBA00023242"/>
    </source>
</evidence>
<comment type="caution">
    <text evidence="7">The sequence shown here is derived from an EMBL/GenBank/DDBJ whole genome shotgun (WGS) entry which is preliminary data.</text>
</comment>
<dbReference type="AlphaFoldDB" id="A0AAE1UE64"/>
<protein>
    <recommendedName>
        <fullName evidence="6">T-box domain-containing protein</fullName>
    </recommendedName>
</protein>
<dbReference type="GO" id="GO:0006357">
    <property type="term" value="P:regulation of transcription by RNA polymerase II"/>
    <property type="evidence" value="ECO:0007669"/>
    <property type="project" value="UniProtKB-ARBA"/>
</dbReference>
<evidence type="ECO:0000256" key="5">
    <source>
        <dbReference type="PROSITE-ProRule" id="PRU00201"/>
    </source>
</evidence>
<proteinExistence type="predicted"/>
<keyword evidence="1" id="KW-0805">Transcription regulation</keyword>
<keyword evidence="2 5" id="KW-0238">DNA-binding</keyword>
<gene>
    <name evidence="7" type="ORF">Pmani_012881</name>
</gene>
<dbReference type="InterPro" id="IPR008967">
    <property type="entry name" value="p53-like_TF_DNA-bd_sf"/>
</dbReference>
<dbReference type="SUPFAM" id="SSF49417">
    <property type="entry name" value="p53-like transcription factors"/>
    <property type="match status" value="1"/>
</dbReference>
<name>A0AAE1UE64_9EUCA</name>
<evidence type="ECO:0000313" key="7">
    <source>
        <dbReference type="EMBL" id="KAK4315920.1"/>
    </source>
</evidence>
<comment type="caution">
    <text evidence="5">Lacks conserved residue(s) required for the propagation of feature annotation.</text>
</comment>
<reference evidence="7" key="1">
    <citation type="submission" date="2023-11" db="EMBL/GenBank/DDBJ databases">
        <title>Genome assemblies of two species of porcelain crab, Petrolisthes cinctipes and Petrolisthes manimaculis (Anomura: Porcellanidae).</title>
        <authorList>
            <person name="Angst P."/>
        </authorList>
    </citation>
    <scope>NUCLEOTIDE SEQUENCE</scope>
    <source>
        <strain evidence="7">PB745_02</strain>
        <tissue evidence="7">Gill</tissue>
    </source>
</reference>
<dbReference type="InterPro" id="IPR046360">
    <property type="entry name" value="T-box_DNA-bd"/>
</dbReference>
<evidence type="ECO:0000313" key="8">
    <source>
        <dbReference type="Proteomes" id="UP001292094"/>
    </source>
</evidence>
<keyword evidence="3" id="KW-0804">Transcription</keyword>
<dbReference type="GO" id="GO:0005634">
    <property type="term" value="C:nucleus"/>
    <property type="evidence" value="ECO:0007669"/>
    <property type="project" value="UniProtKB-SubCell"/>
</dbReference>
<feature type="domain" description="T-box" evidence="6">
    <location>
        <begin position="113"/>
        <end position="136"/>
    </location>
</feature>
<dbReference type="GO" id="GO:0045893">
    <property type="term" value="P:positive regulation of DNA-templated transcription"/>
    <property type="evidence" value="ECO:0007669"/>
    <property type="project" value="InterPro"/>
</dbReference>
<dbReference type="Proteomes" id="UP001292094">
    <property type="component" value="Unassembled WGS sequence"/>
</dbReference>
<keyword evidence="8" id="KW-1185">Reference proteome</keyword>
<accession>A0AAE1UE64</accession>
<dbReference type="Gene3D" id="2.60.40.820">
    <property type="entry name" value="Transcription factor, T-box"/>
    <property type="match status" value="1"/>
</dbReference>
<dbReference type="InterPro" id="IPR036960">
    <property type="entry name" value="T-box_sf"/>
</dbReference>
<sequence>MARTSSLTHLYSSSSLYINHSITETFSSCPVPTACLLAAGKGRDDYSSYGGQLPCGLQSSKQRPSTPLSPLKDHKDDTLSLVEKGQTGAQQQQTGGGQKKPLHAKLVNVSASLEMKALWDEFNELGTEMIVTKAGRLEANQLLTFFTCTTCLNIPLGAPSTPRHPLIITPPTRVIASHP</sequence>